<reference evidence="1 4" key="1">
    <citation type="submission" date="2015-09" db="EMBL/GenBank/DDBJ databases">
        <title>Draft genome sequence of Acidiplasma aeolicum DSM 18409.</title>
        <authorList>
            <person name="Hemp J."/>
        </authorList>
    </citation>
    <scope>NUCLEOTIDE SEQUENCE [LARGE SCALE GENOMIC DNA]</scope>
    <source>
        <strain evidence="1 4">V</strain>
    </source>
</reference>
<evidence type="ECO:0000313" key="4">
    <source>
        <dbReference type="Proteomes" id="UP000050515"/>
    </source>
</evidence>
<evidence type="ECO:0000313" key="1">
    <source>
        <dbReference type="EMBL" id="KPV43317.1"/>
    </source>
</evidence>
<organism evidence="2 3">
    <name type="scientific">Acidiplasma aeolicum</name>
    <dbReference type="NCBI Taxonomy" id="507754"/>
    <lineage>
        <taxon>Archaea</taxon>
        <taxon>Methanobacteriati</taxon>
        <taxon>Thermoplasmatota</taxon>
        <taxon>Thermoplasmata</taxon>
        <taxon>Thermoplasmatales</taxon>
        <taxon>Ferroplasmaceae</taxon>
        <taxon>Acidiplasma</taxon>
    </lineage>
</organism>
<name>A0A0N8VL15_9ARCH</name>
<dbReference type="EMBL" id="LKBG01000158">
    <property type="protein sequence ID" value="KQB35260.1"/>
    <property type="molecule type" value="Genomic_DNA"/>
</dbReference>
<reference evidence="2 3" key="2">
    <citation type="submission" date="2015-09" db="EMBL/GenBank/DDBJ databases">
        <title>Heavy metals and arsenic resistance mechanisms in polyextremophilic archaea of the family Ferroplasmaceae.</title>
        <authorList>
            <person name="Bulaev A.G."/>
            <person name="Kanygina A.V."/>
        </authorList>
    </citation>
    <scope>NUCLEOTIDE SEQUENCE [LARGE SCALE GENOMIC DNA]</scope>
    <source>
        <strain evidence="2 3">VT</strain>
    </source>
</reference>
<dbReference type="Proteomes" id="UP000050320">
    <property type="component" value="Unassembled WGS sequence"/>
</dbReference>
<evidence type="ECO:0000313" key="3">
    <source>
        <dbReference type="Proteomes" id="UP000050320"/>
    </source>
</evidence>
<dbReference type="Proteomes" id="UP000050515">
    <property type="component" value="Unassembled WGS sequence"/>
</dbReference>
<gene>
    <name evidence="2" type="ORF">AOG54_09140</name>
    <name evidence="1" type="ORF">SE19_09005</name>
</gene>
<dbReference type="PATRIC" id="fig|507754.4.peg.1334"/>
<proteinExistence type="predicted"/>
<comment type="caution">
    <text evidence="2">The sequence shown here is derived from an EMBL/GenBank/DDBJ whole genome shotgun (WGS) entry which is preliminary data.</text>
</comment>
<sequence>MCRLPQESITGRIANGWPAAICMPGLPGRENTRGEAMKSVMNNPLDHIMQRYAGQAVTPESILLDYPNFSDVFEVEDRLKEWVMRNKDDCQVLHANPYMVKVFVTPHDIDVYNRNMHAKHQEARRRK</sequence>
<keyword evidence="3" id="KW-1185">Reference proteome</keyword>
<dbReference type="EMBL" id="LJCQ01000443">
    <property type="protein sequence ID" value="KPV43317.1"/>
    <property type="molecule type" value="Genomic_DNA"/>
</dbReference>
<protein>
    <submittedName>
        <fullName evidence="2">Uncharacterized protein</fullName>
    </submittedName>
</protein>
<accession>A0A0N8VL15</accession>
<dbReference type="AlphaFoldDB" id="A0A0N8VL15"/>
<evidence type="ECO:0000313" key="2">
    <source>
        <dbReference type="EMBL" id="KQB35260.1"/>
    </source>
</evidence>